<comment type="caution">
    <text evidence="3">The sequence shown here is derived from an EMBL/GenBank/DDBJ whole genome shotgun (WGS) entry which is preliminary data.</text>
</comment>
<dbReference type="InterPro" id="IPR021309">
    <property type="entry name" value="YgaP-like_TM"/>
</dbReference>
<reference evidence="3 4" key="1">
    <citation type="submission" date="2014-09" db="EMBL/GenBank/DDBJ databases">
        <authorList>
            <person name="McGinnis J.M."/>
            <person name="Wolfgang W.J."/>
        </authorList>
    </citation>
    <scope>NUCLEOTIDE SEQUENCE [LARGE SCALE GENOMIC DNA]</scope>
    <source>
        <strain evidence="3 4">HAMBI 3106</strain>
    </source>
</reference>
<feature type="transmembrane region" description="Helical" evidence="1">
    <location>
        <begin position="36"/>
        <end position="61"/>
    </location>
</feature>
<dbReference type="RefSeq" id="WP_036720770.1">
    <property type="nucleotide sequence ID" value="NZ_CALUAY010000023.1"/>
</dbReference>
<proteinExistence type="predicted"/>
<name>A0A099F062_9RHOB</name>
<dbReference type="EMBL" id="JRKS01000045">
    <property type="protein sequence ID" value="KGJ04060.1"/>
    <property type="molecule type" value="Genomic_DNA"/>
</dbReference>
<dbReference type="AlphaFoldDB" id="A0A099F062"/>
<sequence length="70" mass="7451">MNVNMGMIDRGLRLVVALVLLYLALGTTALGGGLLYWLALLVAVVFGVTALVGSCPLYSMLGIRTCPLRR</sequence>
<keyword evidence="1" id="KW-0812">Transmembrane</keyword>
<keyword evidence="1" id="KW-0472">Membrane</keyword>
<evidence type="ECO:0000313" key="3">
    <source>
        <dbReference type="EMBL" id="KGJ04060.1"/>
    </source>
</evidence>
<protein>
    <submittedName>
        <fullName evidence="3">Bifunctional protein GlmU</fullName>
    </submittedName>
</protein>
<feature type="domain" description="Inner membrane protein YgaP-like transmembrane" evidence="2">
    <location>
        <begin position="1"/>
        <end position="68"/>
    </location>
</feature>
<evidence type="ECO:0000256" key="1">
    <source>
        <dbReference type="SAM" id="Phobius"/>
    </source>
</evidence>
<reference evidence="3 4" key="2">
    <citation type="submission" date="2014-10" db="EMBL/GenBank/DDBJ databases">
        <title>Paracoccus sanguinis sp. nov., isolated from clinical specimens of New York State patients.</title>
        <authorList>
            <person name="Mingle L.A."/>
            <person name="Cole J.A."/>
            <person name="Lapierre P."/>
            <person name="Musser K.A."/>
        </authorList>
    </citation>
    <scope>NUCLEOTIDE SEQUENCE [LARGE SCALE GENOMIC DNA]</scope>
    <source>
        <strain evidence="3 4">HAMBI 3106</strain>
    </source>
</reference>
<keyword evidence="1" id="KW-1133">Transmembrane helix</keyword>
<dbReference type="Pfam" id="PF11127">
    <property type="entry name" value="YgaP-like_TM"/>
    <property type="match status" value="1"/>
</dbReference>
<dbReference type="Proteomes" id="UP000029917">
    <property type="component" value="Unassembled WGS sequence"/>
</dbReference>
<dbReference type="STRING" id="690417.IC63_12525"/>
<evidence type="ECO:0000313" key="4">
    <source>
        <dbReference type="Proteomes" id="UP000029917"/>
    </source>
</evidence>
<feature type="transmembrane region" description="Helical" evidence="1">
    <location>
        <begin position="12"/>
        <end position="30"/>
    </location>
</feature>
<accession>A0A099F062</accession>
<organism evidence="3 4">
    <name type="scientific">Paracoccus sphaerophysae</name>
    <dbReference type="NCBI Taxonomy" id="690417"/>
    <lineage>
        <taxon>Bacteria</taxon>
        <taxon>Pseudomonadati</taxon>
        <taxon>Pseudomonadota</taxon>
        <taxon>Alphaproteobacteria</taxon>
        <taxon>Rhodobacterales</taxon>
        <taxon>Paracoccaceae</taxon>
        <taxon>Paracoccus</taxon>
    </lineage>
</organism>
<gene>
    <name evidence="3" type="ORF">IC63_12525</name>
</gene>
<evidence type="ECO:0000259" key="2">
    <source>
        <dbReference type="Pfam" id="PF11127"/>
    </source>
</evidence>
<keyword evidence="4" id="KW-1185">Reference proteome</keyword>